<feature type="domain" description="DUF2147" evidence="2">
    <location>
        <begin position="24"/>
        <end position="135"/>
    </location>
</feature>
<dbReference type="Gene3D" id="2.40.128.520">
    <property type="match status" value="1"/>
</dbReference>
<evidence type="ECO:0000256" key="1">
    <source>
        <dbReference type="SAM" id="SignalP"/>
    </source>
</evidence>
<dbReference type="Pfam" id="PF09917">
    <property type="entry name" value="DUF2147"/>
    <property type="match status" value="1"/>
</dbReference>
<dbReference type="RefSeq" id="WP_296937666.1">
    <property type="nucleotide sequence ID" value="NZ_LT599032.1"/>
</dbReference>
<sequence length="139" mass="15930">MKNLFLSLVLLFISSLAYAQDITGKWMTEDGEAVVEIYQSGDKLNGKIVWLKNANDTNGKPLIDHENPDKSKRTRTLIGLLMLMDFKQNNAKWEGGKIYDPSEGKTYKCSIWLEKGKLKVRGYIGMFYQTQTWTRKTDG</sequence>
<keyword evidence="1" id="KW-0732">Signal</keyword>
<dbReference type="EMBL" id="FLUM01000001">
    <property type="protein sequence ID" value="SBV90362.1"/>
    <property type="molecule type" value="Genomic_DNA"/>
</dbReference>
<accession>A0A212IT23</accession>
<gene>
    <name evidence="3" type="ORF">KL86DYS1_10011</name>
</gene>
<name>A0A212IT23_9BACT</name>
<proteinExistence type="predicted"/>
<evidence type="ECO:0000259" key="2">
    <source>
        <dbReference type="Pfam" id="PF09917"/>
    </source>
</evidence>
<dbReference type="PANTHER" id="PTHR36919">
    <property type="entry name" value="BLR1215 PROTEIN"/>
    <property type="match status" value="1"/>
</dbReference>
<reference evidence="3" key="1">
    <citation type="submission" date="2016-04" db="EMBL/GenBank/DDBJ databases">
        <authorList>
            <person name="Evans L.H."/>
            <person name="Alamgir A."/>
            <person name="Owens N."/>
            <person name="Weber N.D."/>
            <person name="Virtaneva K."/>
            <person name="Barbian K."/>
            <person name="Babar A."/>
            <person name="Rosenke K."/>
        </authorList>
    </citation>
    <scope>NUCLEOTIDE SEQUENCE</scope>
    <source>
        <strain evidence="3">86-1</strain>
    </source>
</reference>
<feature type="chain" id="PRO_5012555574" description="DUF2147 domain-containing protein" evidence="1">
    <location>
        <begin position="20"/>
        <end position="139"/>
    </location>
</feature>
<dbReference type="InterPro" id="IPR019223">
    <property type="entry name" value="DUF2147"/>
</dbReference>
<protein>
    <recommendedName>
        <fullName evidence="2">DUF2147 domain-containing protein</fullName>
    </recommendedName>
</protein>
<dbReference type="PANTHER" id="PTHR36919:SF2">
    <property type="entry name" value="BLL6627 PROTEIN"/>
    <property type="match status" value="1"/>
</dbReference>
<dbReference type="AlphaFoldDB" id="A0A212IT23"/>
<organism evidence="3">
    <name type="scientific">uncultured Dysgonomonas sp</name>
    <dbReference type="NCBI Taxonomy" id="206096"/>
    <lineage>
        <taxon>Bacteria</taxon>
        <taxon>Pseudomonadati</taxon>
        <taxon>Bacteroidota</taxon>
        <taxon>Bacteroidia</taxon>
        <taxon>Bacteroidales</taxon>
        <taxon>Dysgonomonadaceae</taxon>
        <taxon>Dysgonomonas</taxon>
        <taxon>environmental samples</taxon>
    </lineage>
</organism>
<feature type="signal peptide" evidence="1">
    <location>
        <begin position="1"/>
        <end position="19"/>
    </location>
</feature>
<evidence type="ECO:0000313" key="3">
    <source>
        <dbReference type="EMBL" id="SBV90362.1"/>
    </source>
</evidence>